<keyword evidence="5" id="KW-0472">Membrane</keyword>
<keyword evidence="9" id="KW-1185">Reference proteome</keyword>
<evidence type="ECO:0000256" key="2">
    <source>
        <dbReference type="ARBA" id="ARBA00023008"/>
    </source>
</evidence>
<evidence type="ECO:0000256" key="5">
    <source>
        <dbReference type="SAM" id="Phobius"/>
    </source>
</evidence>
<feature type="region of interest" description="Disordered" evidence="4">
    <location>
        <begin position="129"/>
        <end position="167"/>
    </location>
</feature>
<keyword evidence="5" id="KW-0812">Transmembrane</keyword>
<dbReference type="PROSITE" id="PS00196">
    <property type="entry name" value="COPPER_BLUE"/>
    <property type="match status" value="1"/>
</dbReference>
<dbReference type="AlphaFoldDB" id="A0AAD6ERK4"/>
<dbReference type="Gene3D" id="2.60.40.420">
    <property type="entry name" value="Cupredoxins - blue copper proteins"/>
    <property type="match status" value="1"/>
</dbReference>
<feature type="signal peptide" evidence="6">
    <location>
        <begin position="1"/>
        <end position="23"/>
    </location>
</feature>
<dbReference type="GO" id="GO:0009055">
    <property type="term" value="F:electron transfer activity"/>
    <property type="evidence" value="ECO:0007669"/>
    <property type="project" value="InterPro"/>
</dbReference>
<dbReference type="FunFam" id="2.60.40.420:FF:000003">
    <property type="entry name" value="Blue copper"/>
    <property type="match status" value="1"/>
</dbReference>
<organism evidence="8 9">
    <name type="scientific">Rhynchospora tenuis</name>
    <dbReference type="NCBI Taxonomy" id="198213"/>
    <lineage>
        <taxon>Eukaryota</taxon>
        <taxon>Viridiplantae</taxon>
        <taxon>Streptophyta</taxon>
        <taxon>Embryophyta</taxon>
        <taxon>Tracheophyta</taxon>
        <taxon>Spermatophyta</taxon>
        <taxon>Magnoliopsida</taxon>
        <taxon>Liliopsida</taxon>
        <taxon>Poales</taxon>
        <taxon>Cyperaceae</taxon>
        <taxon>Cyperoideae</taxon>
        <taxon>Rhynchosporeae</taxon>
        <taxon>Rhynchospora</taxon>
    </lineage>
</organism>
<dbReference type="GO" id="GO:0005886">
    <property type="term" value="C:plasma membrane"/>
    <property type="evidence" value="ECO:0007669"/>
    <property type="project" value="TreeGrafter"/>
</dbReference>
<keyword evidence="5" id="KW-1133">Transmembrane helix</keyword>
<feature type="transmembrane region" description="Helical" evidence="5">
    <location>
        <begin position="174"/>
        <end position="191"/>
    </location>
</feature>
<feature type="domain" description="Phytocyanin" evidence="7">
    <location>
        <begin position="24"/>
        <end position="123"/>
    </location>
</feature>
<evidence type="ECO:0000256" key="6">
    <source>
        <dbReference type="SAM" id="SignalP"/>
    </source>
</evidence>
<dbReference type="SUPFAM" id="SSF49503">
    <property type="entry name" value="Cupredoxins"/>
    <property type="match status" value="1"/>
</dbReference>
<keyword evidence="3" id="KW-0325">Glycoprotein</keyword>
<keyword evidence="6" id="KW-0732">Signal</keyword>
<evidence type="ECO:0000256" key="3">
    <source>
        <dbReference type="ARBA" id="ARBA00023180"/>
    </source>
</evidence>
<dbReference type="InterPro" id="IPR039391">
    <property type="entry name" value="Phytocyanin-like"/>
</dbReference>
<evidence type="ECO:0000313" key="8">
    <source>
        <dbReference type="EMBL" id="KAJ3698623.1"/>
    </source>
</evidence>
<proteinExistence type="predicted"/>
<evidence type="ECO:0000256" key="1">
    <source>
        <dbReference type="ARBA" id="ARBA00022723"/>
    </source>
</evidence>
<evidence type="ECO:0000259" key="7">
    <source>
        <dbReference type="PROSITE" id="PS51485"/>
    </source>
</evidence>
<gene>
    <name evidence="8" type="ORF">LUZ61_002328</name>
</gene>
<comment type="caution">
    <text evidence="8">The sequence shown here is derived from an EMBL/GenBank/DDBJ whole genome shotgun (WGS) entry which is preliminary data.</text>
</comment>
<protein>
    <recommendedName>
        <fullName evidence="7">Phytocyanin domain-containing protein</fullName>
    </recommendedName>
</protein>
<feature type="chain" id="PRO_5042135241" description="Phytocyanin domain-containing protein" evidence="6">
    <location>
        <begin position="24"/>
        <end position="192"/>
    </location>
</feature>
<dbReference type="Proteomes" id="UP001210211">
    <property type="component" value="Unassembled WGS sequence"/>
</dbReference>
<sequence length="192" mass="20291">MAPFLKAFIALLAIAALADVAVCANYTVGAPNGLWDLNTNYEEWVKDLKFYAGDILIFRYTSFHDVAEVTKDVYTSCSSSQTISIDKSGTTIFELKEAGTRYFICAVPTHCSGGMKVQIDVLPKQGTPVSKPNLAPSLPPASPPHVHPPHPSPTPAPTPAPAPSPSAAAGTQGIGMYAYSVLGFIGLMLVVL</sequence>
<keyword evidence="1" id="KW-0479">Metal-binding</keyword>
<name>A0AAD6ERK4_9POAL</name>
<dbReference type="InterPro" id="IPR003245">
    <property type="entry name" value="Phytocyanin_dom"/>
</dbReference>
<dbReference type="GO" id="GO:0046872">
    <property type="term" value="F:metal ion binding"/>
    <property type="evidence" value="ECO:0007669"/>
    <property type="project" value="UniProtKB-KW"/>
</dbReference>
<feature type="compositionally biased region" description="Pro residues" evidence="4">
    <location>
        <begin position="137"/>
        <end position="164"/>
    </location>
</feature>
<dbReference type="Pfam" id="PF02298">
    <property type="entry name" value="Cu_bind_like"/>
    <property type="match status" value="1"/>
</dbReference>
<dbReference type="PANTHER" id="PTHR33021">
    <property type="entry name" value="BLUE COPPER PROTEIN"/>
    <property type="match status" value="1"/>
</dbReference>
<reference evidence="8 9" key="1">
    <citation type="journal article" date="2022" name="Cell">
        <title>Repeat-based holocentromeres influence genome architecture and karyotype evolution.</title>
        <authorList>
            <person name="Hofstatter P.G."/>
            <person name="Thangavel G."/>
            <person name="Lux T."/>
            <person name="Neumann P."/>
            <person name="Vondrak T."/>
            <person name="Novak P."/>
            <person name="Zhang M."/>
            <person name="Costa L."/>
            <person name="Castellani M."/>
            <person name="Scott A."/>
            <person name="Toegelov H."/>
            <person name="Fuchs J."/>
            <person name="Mata-Sucre Y."/>
            <person name="Dias Y."/>
            <person name="Vanzela A.L.L."/>
            <person name="Huettel B."/>
            <person name="Almeida C.C.S."/>
            <person name="Simkova H."/>
            <person name="Souza G."/>
            <person name="Pedrosa-Harand A."/>
            <person name="Macas J."/>
            <person name="Mayer K.F.X."/>
            <person name="Houben A."/>
            <person name="Marques A."/>
        </authorList>
    </citation>
    <scope>NUCLEOTIDE SEQUENCE [LARGE SCALE GENOMIC DNA]</scope>
    <source>
        <strain evidence="8">RhyTen1mFocal</strain>
    </source>
</reference>
<evidence type="ECO:0000256" key="4">
    <source>
        <dbReference type="SAM" id="MobiDB-lite"/>
    </source>
</evidence>
<dbReference type="InterPro" id="IPR008972">
    <property type="entry name" value="Cupredoxin"/>
</dbReference>
<dbReference type="PANTHER" id="PTHR33021:SF499">
    <property type="entry name" value="OS12G0150500 PROTEIN"/>
    <property type="match status" value="1"/>
</dbReference>
<dbReference type="PROSITE" id="PS51485">
    <property type="entry name" value="PHYTOCYANIN"/>
    <property type="match status" value="1"/>
</dbReference>
<accession>A0AAD6ERK4</accession>
<dbReference type="InterPro" id="IPR028871">
    <property type="entry name" value="BlueCu_1_BS"/>
</dbReference>
<dbReference type="EMBL" id="JAMRDG010000001">
    <property type="protein sequence ID" value="KAJ3698623.1"/>
    <property type="molecule type" value="Genomic_DNA"/>
</dbReference>
<evidence type="ECO:0000313" key="9">
    <source>
        <dbReference type="Proteomes" id="UP001210211"/>
    </source>
</evidence>
<keyword evidence="2" id="KW-0186">Copper</keyword>
<dbReference type="CDD" id="cd04216">
    <property type="entry name" value="Phytocyanin"/>
    <property type="match status" value="1"/>
</dbReference>